<dbReference type="Gene3D" id="3.40.630.30">
    <property type="match status" value="1"/>
</dbReference>
<evidence type="ECO:0000259" key="4">
    <source>
        <dbReference type="PROSITE" id="PS51186"/>
    </source>
</evidence>
<dbReference type="InterPro" id="IPR000182">
    <property type="entry name" value="GNAT_dom"/>
</dbReference>
<dbReference type="EMBL" id="JAAOAM010000196">
    <property type="protein sequence ID" value="KAF5540008.1"/>
    <property type="molecule type" value="Genomic_DNA"/>
</dbReference>
<evidence type="ECO:0000256" key="3">
    <source>
        <dbReference type="SAM" id="MobiDB-lite"/>
    </source>
</evidence>
<protein>
    <submittedName>
        <fullName evidence="5">Histone acetyltransferase HPA2</fullName>
    </submittedName>
</protein>
<accession>A0A8H5MTB5</accession>
<dbReference type="CDD" id="cd04301">
    <property type="entry name" value="NAT_SF"/>
    <property type="match status" value="1"/>
</dbReference>
<keyword evidence="1 5" id="KW-0808">Transferase</keyword>
<name>A0A8H5MTB5_9HYPO</name>
<dbReference type="Pfam" id="PF00583">
    <property type="entry name" value="Acetyltransf_1"/>
    <property type="match status" value="1"/>
</dbReference>
<dbReference type="InterPro" id="IPR051016">
    <property type="entry name" value="Diverse_Substrate_AcTransf"/>
</dbReference>
<dbReference type="AlphaFoldDB" id="A0A8H5MTB5"/>
<dbReference type="InterPro" id="IPR016181">
    <property type="entry name" value="Acyl_CoA_acyltransferase"/>
</dbReference>
<dbReference type="GO" id="GO:0008080">
    <property type="term" value="F:N-acetyltransferase activity"/>
    <property type="evidence" value="ECO:0007669"/>
    <property type="project" value="TreeGrafter"/>
</dbReference>
<keyword evidence="2" id="KW-0012">Acyltransferase</keyword>
<dbReference type="PROSITE" id="PS51186">
    <property type="entry name" value="GNAT"/>
    <property type="match status" value="1"/>
</dbReference>
<sequence>MLGIPSRHLETANSGISDSQTGPSLRNRPIGADNEPLNSAFNLRTSPHRQHPSSHTITTMSSATYHIEKPVRSDYEEWAKLFRAYIDFYKSKIDEDQYARTFDRIIEEKNGLQALVVRQVKGEEKKLVGLAHFFPEQTPWSEKEILLLNDLFVDPEVRGEGLGRKLTQAVADVAREKGFMRVQWVTKHDNTAARELYDTLAESQFIQYRMAL</sequence>
<feature type="domain" description="N-acetyltransferase" evidence="4">
    <location>
        <begin position="65"/>
        <end position="212"/>
    </location>
</feature>
<evidence type="ECO:0000313" key="5">
    <source>
        <dbReference type="EMBL" id="KAF5540008.1"/>
    </source>
</evidence>
<proteinExistence type="predicted"/>
<dbReference type="PANTHER" id="PTHR10545">
    <property type="entry name" value="DIAMINE N-ACETYLTRANSFERASE"/>
    <property type="match status" value="1"/>
</dbReference>
<evidence type="ECO:0000313" key="6">
    <source>
        <dbReference type="Proteomes" id="UP000522262"/>
    </source>
</evidence>
<evidence type="ECO:0000256" key="2">
    <source>
        <dbReference type="ARBA" id="ARBA00023315"/>
    </source>
</evidence>
<gene>
    <name evidence="5" type="ORF">FMEXI_8658</name>
</gene>
<keyword evidence="6" id="KW-1185">Reference proteome</keyword>
<evidence type="ECO:0000256" key="1">
    <source>
        <dbReference type="ARBA" id="ARBA00022679"/>
    </source>
</evidence>
<comment type="caution">
    <text evidence="5">The sequence shown here is derived from an EMBL/GenBank/DDBJ whole genome shotgun (WGS) entry which is preliminary data.</text>
</comment>
<dbReference type="PANTHER" id="PTHR10545:SF42">
    <property type="entry name" value="ACETYLTRANSFERASE"/>
    <property type="match status" value="1"/>
</dbReference>
<reference evidence="5 6" key="1">
    <citation type="submission" date="2020-05" db="EMBL/GenBank/DDBJ databases">
        <title>Identification and distribution of gene clusters putatively required for synthesis of sphingolipid metabolism inhibitors in phylogenetically diverse species of the filamentous fungus Fusarium.</title>
        <authorList>
            <person name="Kim H.-S."/>
            <person name="Busman M."/>
            <person name="Brown D.W."/>
            <person name="Divon H."/>
            <person name="Uhlig S."/>
            <person name="Proctor R.H."/>
        </authorList>
    </citation>
    <scope>NUCLEOTIDE SEQUENCE [LARGE SCALE GENOMIC DNA]</scope>
    <source>
        <strain evidence="5 6">NRRL 53147</strain>
    </source>
</reference>
<feature type="region of interest" description="Disordered" evidence="3">
    <location>
        <begin position="1"/>
        <end position="38"/>
    </location>
</feature>
<organism evidence="5 6">
    <name type="scientific">Fusarium mexicanum</name>
    <dbReference type="NCBI Taxonomy" id="751941"/>
    <lineage>
        <taxon>Eukaryota</taxon>
        <taxon>Fungi</taxon>
        <taxon>Dikarya</taxon>
        <taxon>Ascomycota</taxon>
        <taxon>Pezizomycotina</taxon>
        <taxon>Sordariomycetes</taxon>
        <taxon>Hypocreomycetidae</taxon>
        <taxon>Hypocreales</taxon>
        <taxon>Nectriaceae</taxon>
        <taxon>Fusarium</taxon>
        <taxon>Fusarium fujikuroi species complex</taxon>
    </lineage>
</organism>
<dbReference type="SUPFAM" id="SSF55729">
    <property type="entry name" value="Acyl-CoA N-acyltransferases (Nat)"/>
    <property type="match status" value="1"/>
</dbReference>
<feature type="compositionally biased region" description="Polar residues" evidence="3">
    <location>
        <begin position="11"/>
        <end position="24"/>
    </location>
</feature>
<dbReference type="Proteomes" id="UP000522262">
    <property type="component" value="Unassembled WGS sequence"/>
</dbReference>